<dbReference type="SUPFAM" id="SSF48498">
    <property type="entry name" value="Tetracyclin repressor-like, C-terminal domain"/>
    <property type="match status" value="1"/>
</dbReference>
<keyword evidence="8" id="KW-1185">Reference proteome</keyword>
<dbReference type="InterPro" id="IPR009057">
    <property type="entry name" value="Homeodomain-like_sf"/>
</dbReference>
<feature type="domain" description="HTH tetR-type" evidence="5">
    <location>
        <begin position="10"/>
        <end position="47"/>
    </location>
</feature>
<dbReference type="EMBL" id="BMKB01000001">
    <property type="protein sequence ID" value="GGA35515.1"/>
    <property type="molecule type" value="Genomic_DNA"/>
</dbReference>
<gene>
    <name evidence="7" type="ORF">GCM10011499_01050</name>
</gene>
<evidence type="ECO:0000256" key="4">
    <source>
        <dbReference type="ARBA" id="ARBA00023163"/>
    </source>
</evidence>
<dbReference type="InterPro" id="IPR036271">
    <property type="entry name" value="Tet_transcr_reg_TetR-rel_C_sf"/>
</dbReference>
<evidence type="ECO:0000259" key="6">
    <source>
        <dbReference type="Pfam" id="PF13977"/>
    </source>
</evidence>
<dbReference type="PANTHER" id="PTHR30055:SF200">
    <property type="entry name" value="HTH-TYPE TRANSCRIPTIONAL REPRESSOR BDCR"/>
    <property type="match status" value="1"/>
</dbReference>
<name>A0A916VUH2_9HYPH</name>
<evidence type="ECO:0000313" key="8">
    <source>
        <dbReference type="Proteomes" id="UP000596977"/>
    </source>
</evidence>
<sequence>MTTTSKRDRILEATVALLIEQGLLTVQTRAVTERAGVGTGLLNHYFRWPDLRATAWAAIFAGVADTMRRDGETPPEAMRRFFTESFAPEARPFWRLWIEAEGLALQDPAIAEAVTSARSQLRDVLTEILTEGVSRADWALDAPRATALRLEAMRDGLVGLLLGADADLSEGKAEAHLRDLFRRETGQEW</sequence>
<organism evidence="7 8">
    <name type="scientific">Pelagibacterium lentulum</name>
    <dbReference type="NCBI Taxonomy" id="2029865"/>
    <lineage>
        <taxon>Bacteria</taxon>
        <taxon>Pseudomonadati</taxon>
        <taxon>Pseudomonadota</taxon>
        <taxon>Alphaproteobacteria</taxon>
        <taxon>Hyphomicrobiales</taxon>
        <taxon>Devosiaceae</taxon>
        <taxon>Pelagibacterium</taxon>
    </lineage>
</organism>
<keyword evidence="2" id="KW-0805">Transcription regulation</keyword>
<dbReference type="AlphaFoldDB" id="A0A916VUH2"/>
<dbReference type="GO" id="GO:0000976">
    <property type="term" value="F:transcription cis-regulatory region binding"/>
    <property type="evidence" value="ECO:0007669"/>
    <property type="project" value="TreeGrafter"/>
</dbReference>
<proteinExistence type="predicted"/>
<comment type="caution">
    <text evidence="7">The sequence shown here is derived from an EMBL/GenBank/DDBJ whole genome shotgun (WGS) entry which is preliminary data.</text>
</comment>
<dbReference type="Pfam" id="PF13977">
    <property type="entry name" value="TetR_C_6"/>
    <property type="match status" value="1"/>
</dbReference>
<dbReference type="SUPFAM" id="SSF46689">
    <property type="entry name" value="Homeodomain-like"/>
    <property type="match status" value="1"/>
</dbReference>
<accession>A0A916VUH2</accession>
<dbReference type="InterPro" id="IPR050109">
    <property type="entry name" value="HTH-type_TetR-like_transc_reg"/>
</dbReference>
<dbReference type="PANTHER" id="PTHR30055">
    <property type="entry name" value="HTH-TYPE TRANSCRIPTIONAL REGULATOR RUTR"/>
    <property type="match status" value="1"/>
</dbReference>
<dbReference type="Proteomes" id="UP000596977">
    <property type="component" value="Unassembled WGS sequence"/>
</dbReference>
<evidence type="ECO:0000259" key="5">
    <source>
        <dbReference type="Pfam" id="PF00440"/>
    </source>
</evidence>
<evidence type="ECO:0000313" key="7">
    <source>
        <dbReference type="EMBL" id="GGA35515.1"/>
    </source>
</evidence>
<keyword evidence="1" id="KW-0678">Repressor</keyword>
<dbReference type="OrthoDB" id="9802802at2"/>
<evidence type="ECO:0000256" key="1">
    <source>
        <dbReference type="ARBA" id="ARBA00022491"/>
    </source>
</evidence>
<evidence type="ECO:0000256" key="2">
    <source>
        <dbReference type="ARBA" id="ARBA00023015"/>
    </source>
</evidence>
<reference evidence="7 8" key="1">
    <citation type="journal article" date="2014" name="Int. J. Syst. Evol. Microbiol.">
        <title>Complete genome sequence of Corynebacterium casei LMG S-19264T (=DSM 44701T), isolated from a smear-ripened cheese.</title>
        <authorList>
            <consortium name="US DOE Joint Genome Institute (JGI-PGF)"/>
            <person name="Walter F."/>
            <person name="Albersmeier A."/>
            <person name="Kalinowski J."/>
            <person name="Ruckert C."/>
        </authorList>
    </citation>
    <scope>NUCLEOTIDE SEQUENCE [LARGE SCALE GENOMIC DNA]</scope>
    <source>
        <strain evidence="7 8">CGMCC 1.15896</strain>
    </source>
</reference>
<dbReference type="GO" id="GO:0003700">
    <property type="term" value="F:DNA-binding transcription factor activity"/>
    <property type="evidence" value="ECO:0007669"/>
    <property type="project" value="TreeGrafter"/>
</dbReference>
<dbReference type="Pfam" id="PF00440">
    <property type="entry name" value="TetR_N"/>
    <property type="match status" value="1"/>
</dbReference>
<dbReference type="Gene3D" id="1.10.357.10">
    <property type="entry name" value="Tetracycline Repressor, domain 2"/>
    <property type="match status" value="1"/>
</dbReference>
<evidence type="ECO:0000256" key="3">
    <source>
        <dbReference type="ARBA" id="ARBA00023125"/>
    </source>
</evidence>
<dbReference type="InterPro" id="IPR001647">
    <property type="entry name" value="HTH_TetR"/>
</dbReference>
<keyword evidence="4" id="KW-0804">Transcription</keyword>
<keyword evidence="3" id="KW-0238">DNA-binding</keyword>
<protein>
    <submittedName>
        <fullName evidence="7">Transcriptional regulator</fullName>
    </submittedName>
</protein>
<dbReference type="RefSeq" id="WP_127072460.1">
    <property type="nucleotide sequence ID" value="NZ_BMKB01000001.1"/>
</dbReference>
<feature type="domain" description="BetI-type transcriptional repressor C-terminal" evidence="6">
    <location>
        <begin position="76"/>
        <end position="183"/>
    </location>
</feature>
<dbReference type="InterPro" id="IPR039538">
    <property type="entry name" value="BetI_C"/>
</dbReference>